<proteinExistence type="predicted"/>
<comment type="caution">
    <text evidence="1">The sequence shown here is derived from an EMBL/GenBank/DDBJ whole genome shotgun (WGS) entry which is preliminary data.</text>
</comment>
<accession>A0AAN8TYI7</accession>
<evidence type="ECO:0000313" key="1">
    <source>
        <dbReference type="EMBL" id="KAK6793607.1"/>
    </source>
</evidence>
<evidence type="ECO:0000313" key="2">
    <source>
        <dbReference type="Proteomes" id="UP001371456"/>
    </source>
</evidence>
<organism evidence="1 2">
    <name type="scientific">Solanum bulbocastanum</name>
    <name type="common">Wild potato</name>
    <dbReference type="NCBI Taxonomy" id="147425"/>
    <lineage>
        <taxon>Eukaryota</taxon>
        <taxon>Viridiplantae</taxon>
        <taxon>Streptophyta</taxon>
        <taxon>Embryophyta</taxon>
        <taxon>Tracheophyta</taxon>
        <taxon>Spermatophyta</taxon>
        <taxon>Magnoliopsida</taxon>
        <taxon>eudicotyledons</taxon>
        <taxon>Gunneridae</taxon>
        <taxon>Pentapetalae</taxon>
        <taxon>asterids</taxon>
        <taxon>lamiids</taxon>
        <taxon>Solanales</taxon>
        <taxon>Solanaceae</taxon>
        <taxon>Solanoideae</taxon>
        <taxon>Solaneae</taxon>
        <taxon>Solanum</taxon>
    </lineage>
</organism>
<gene>
    <name evidence="1" type="ORF">RDI58_007060</name>
</gene>
<dbReference type="Gene3D" id="3.60.10.10">
    <property type="entry name" value="Endonuclease/exonuclease/phosphatase"/>
    <property type="match status" value="1"/>
</dbReference>
<dbReference type="InterPro" id="IPR036691">
    <property type="entry name" value="Endo/exonu/phosph_ase_sf"/>
</dbReference>
<dbReference type="PANTHER" id="PTHR35218:SF7">
    <property type="entry name" value="ENDONUCLEASE_EXONUCLEASE_PHOSPHATASE"/>
    <property type="match status" value="1"/>
</dbReference>
<dbReference type="AlphaFoldDB" id="A0AAN8TYI7"/>
<dbReference type="EMBL" id="JBANQN010000003">
    <property type="protein sequence ID" value="KAK6793607.1"/>
    <property type="molecule type" value="Genomic_DNA"/>
</dbReference>
<dbReference type="Proteomes" id="UP001371456">
    <property type="component" value="Unassembled WGS sequence"/>
</dbReference>
<keyword evidence="2" id="KW-1185">Reference proteome</keyword>
<evidence type="ECO:0008006" key="3">
    <source>
        <dbReference type="Google" id="ProtNLM"/>
    </source>
</evidence>
<reference evidence="1 2" key="1">
    <citation type="submission" date="2024-02" db="EMBL/GenBank/DDBJ databases">
        <title>de novo genome assembly of Solanum bulbocastanum strain 11H21.</title>
        <authorList>
            <person name="Hosaka A.J."/>
        </authorList>
    </citation>
    <scope>NUCLEOTIDE SEQUENCE [LARGE SCALE GENOMIC DNA]</scope>
    <source>
        <tissue evidence="1">Young leaves</tissue>
    </source>
</reference>
<dbReference type="PANTHER" id="PTHR35218">
    <property type="entry name" value="RNASE H DOMAIN-CONTAINING PROTEIN"/>
    <property type="match status" value="1"/>
</dbReference>
<dbReference type="SUPFAM" id="SSF56219">
    <property type="entry name" value="DNase I-like"/>
    <property type="match status" value="1"/>
</dbReference>
<sequence>MNCKQLLEVENATTEVPMVNLEMSMNPGGSSNAQEAILMKILMWNCRESHNANFMSNLRTLLEWNNPCVLALTETRMEDHDRILQSLDFTDVIQVPAARYSGAGATLINWWPKAKFEWSLKFEYIFFMKYIIVNYLIFLRHNIYNLSNFYYFFALL</sequence>
<protein>
    <recommendedName>
        <fullName evidence="3">Endonuclease/exonuclease/phosphatase domain-containing protein</fullName>
    </recommendedName>
</protein>
<name>A0AAN8TYI7_SOLBU</name>